<evidence type="ECO:0000256" key="3">
    <source>
        <dbReference type="ARBA" id="ARBA00022614"/>
    </source>
</evidence>
<dbReference type="SMART" id="SM00320">
    <property type="entry name" value="WD40"/>
    <property type="match status" value="5"/>
</dbReference>
<dbReference type="GO" id="GO:0006325">
    <property type="term" value="P:chromatin organization"/>
    <property type="evidence" value="ECO:0007669"/>
    <property type="project" value="TreeGrafter"/>
</dbReference>
<dbReference type="PANTHER" id="PTHR24370">
    <property type="entry name" value="OPTICIN"/>
    <property type="match status" value="1"/>
</dbReference>
<keyword evidence="3" id="KW-0433">Leucine-rich repeat</keyword>
<dbReference type="GO" id="GO:0003682">
    <property type="term" value="F:chromatin binding"/>
    <property type="evidence" value="ECO:0007669"/>
    <property type="project" value="TreeGrafter"/>
</dbReference>
<organism evidence="5 6">
    <name type="scientific">Diploptera punctata</name>
    <name type="common">Pacific beetle cockroach</name>
    <dbReference type="NCBI Taxonomy" id="6984"/>
    <lineage>
        <taxon>Eukaryota</taxon>
        <taxon>Metazoa</taxon>
        <taxon>Ecdysozoa</taxon>
        <taxon>Arthropoda</taxon>
        <taxon>Hexapoda</taxon>
        <taxon>Insecta</taxon>
        <taxon>Pterygota</taxon>
        <taxon>Neoptera</taxon>
        <taxon>Polyneoptera</taxon>
        <taxon>Dictyoptera</taxon>
        <taxon>Blattodea</taxon>
        <taxon>Blaberoidea</taxon>
        <taxon>Blaberidae</taxon>
        <taxon>Diplopterinae</taxon>
        <taxon>Diploptera</taxon>
    </lineage>
</organism>
<dbReference type="InterPro" id="IPR036322">
    <property type="entry name" value="WD40_repeat_dom_sf"/>
</dbReference>
<dbReference type="EMBL" id="JASPKZ010004915">
    <property type="protein sequence ID" value="KAJ9589710.1"/>
    <property type="molecule type" value="Genomic_DNA"/>
</dbReference>
<evidence type="ECO:0000256" key="2">
    <source>
        <dbReference type="ARBA" id="ARBA00022454"/>
    </source>
</evidence>
<name>A0AAD8A080_DIPPU</name>
<dbReference type="Gene3D" id="2.130.10.10">
    <property type="entry name" value="YVTN repeat-like/Quinoprotein amine dehydrogenase"/>
    <property type="match status" value="1"/>
</dbReference>
<proteinExistence type="predicted"/>
<dbReference type="AlphaFoldDB" id="A0AAD8A080"/>
<reference evidence="5" key="2">
    <citation type="submission" date="2023-05" db="EMBL/GenBank/DDBJ databases">
        <authorList>
            <person name="Fouks B."/>
        </authorList>
    </citation>
    <scope>NUCLEOTIDE SEQUENCE</scope>
    <source>
        <strain evidence="5">Stay&amp;Tobe</strain>
        <tissue evidence="5">Testes</tissue>
    </source>
</reference>
<evidence type="ECO:0000313" key="5">
    <source>
        <dbReference type="EMBL" id="KAJ9589710.1"/>
    </source>
</evidence>
<dbReference type="PANTHER" id="PTHR24370:SF10">
    <property type="entry name" value="LEUCINE-RICH REPEAT AND WD REPEAT-CONTAINING PROTEIN 1"/>
    <property type="match status" value="1"/>
</dbReference>
<keyword evidence="2" id="KW-0158">Chromosome</keyword>
<dbReference type="GO" id="GO:0005664">
    <property type="term" value="C:nuclear origin of replication recognition complex"/>
    <property type="evidence" value="ECO:0007669"/>
    <property type="project" value="TreeGrafter"/>
</dbReference>
<comment type="caution">
    <text evidence="5">The sequence shown here is derived from an EMBL/GenBank/DDBJ whole genome shotgun (WGS) entry which is preliminary data.</text>
</comment>
<evidence type="ECO:0000256" key="1">
    <source>
        <dbReference type="ARBA" id="ARBA00004286"/>
    </source>
</evidence>
<keyword evidence="6" id="KW-1185">Reference proteome</keyword>
<comment type="subcellular location">
    <subcellularLocation>
        <location evidence="1">Chromosome</location>
    </subcellularLocation>
</comment>
<evidence type="ECO:0000313" key="6">
    <source>
        <dbReference type="Proteomes" id="UP001233999"/>
    </source>
</evidence>
<evidence type="ECO:0000259" key="4">
    <source>
        <dbReference type="Pfam" id="PF23215"/>
    </source>
</evidence>
<feature type="domain" description="Leucine-rich repeat and WD repeat-containing protein 1 WD" evidence="4">
    <location>
        <begin position="13"/>
        <end position="397"/>
    </location>
</feature>
<reference evidence="5" key="1">
    <citation type="journal article" date="2023" name="IScience">
        <title>Live-bearing cockroach genome reveals convergent evolutionary mechanisms linked to viviparity in insects and beyond.</title>
        <authorList>
            <person name="Fouks B."/>
            <person name="Harrison M.C."/>
            <person name="Mikhailova A.A."/>
            <person name="Marchal E."/>
            <person name="English S."/>
            <person name="Carruthers M."/>
            <person name="Jennings E.C."/>
            <person name="Chiamaka E.L."/>
            <person name="Frigard R.A."/>
            <person name="Pippel M."/>
            <person name="Attardo G.M."/>
            <person name="Benoit J.B."/>
            <person name="Bornberg-Bauer E."/>
            <person name="Tobe S.S."/>
        </authorList>
    </citation>
    <scope>NUCLEOTIDE SEQUENCE</scope>
    <source>
        <strain evidence="5">Stay&amp;Tobe</strain>
    </source>
</reference>
<accession>A0AAD8A080</accession>
<dbReference type="SUPFAM" id="SSF50978">
    <property type="entry name" value="WD40 repeat-like"/>
    <property type="match status" value="1"/>
</dbReference>
<gene>
    <name evidence="5" type="ORF">L9F63_017082</name>
</gene>
<dbReference type="InterPro" id="IPR052489">
    <property type="entry name" value="LRWD1"/>
</dbReference>
<dbReference type="Pfam" id="PF23215">
    <property type="entry name" value="WD_LRWD1"/>
    <property type="match status" value="1"/>
</dbReference>
<dbReference type="GO" id="GO:0071169">
    <property type="term" value="P:establishment of protein localization to chromatin"/>
    <property type="evidence" value="ECO:0007669"/>
    <property type="project" value="TreeGrafter"/>
</dbReference>
<dbReference type="InterPro" id="IPR056160">
    <property type="entry name" value="WD_LRWD1"/>
</dbReference>
<protein>
    <recommendedName>
        <fullName evidence="4">Leucine-rich repeat and WD repeat-containing protein 1 WD domain-containing protein</fullName>
    </recommendedName>
</protein>
<sequence>MKRKLENEKLEENLNYEPTHFLRCHSRNNDPADIRTQVWLCAFEPNPEDPQKTTRRFATCAGNSICIINAKTGTVQAKYNADDIREMFYTIAWTTLVNLLEDTSYINILACGGARGTIHLIHPSQGIAFLEQRVVKSVNVNISSLLFHPKKSNVLFCALSDGQVLTWDVTYPLSPNFTSQLVPLITLESHSEIFALAFSTQQKILLAACNNGLRGWNISHQTLEQKKDKLHVLIYHAYHHQLFQKDEEMELVDSVEVVTDTIVATKCALHGFIYLWDLKATLASASKTVVLTHKLKWSDTDNYFMGIGLHREAQLLACGDDRGTIWLYDLKTVLEQTRKDVEPSMLLQWPEVRDKYLDHKRKLNLGVYDIVIDKVAVNWNGKYLVAVTNNNMVCIWQRS</sequence>
<dbReference type="InterPro" id="IPR015943">
    <property type="entry name" value="WD40/YVTN_repeat-like_dom_sf"/>
</dbReference>
<dbReference type="Proteomes" id="UP001233999">
    <property type="component" value="Unassembled WGS sequence"/>
</dbReference>
<dbReference type="InterPro" id="IPR001680">
    <property type="entry name" value="WD40_rpt"/>
</dbReference>